<feature type="transmembrane region" description="Helical" evidence="1">
    <location>
        <begin position="6"/>
        <end position="24"/>
    </location>
</feature>
<evidence type="ECO:0000313" key="2">
    <source>
        <dbReference type="EMBL" id="AFD07648.1"/>
    </source>
</evidence>
<organism evidence="2 3">
    <name type="scientific">Solitalea canadensis (strain ATCC 29591 / DSM 3403 / JCM 21819 / LMG 8368 / NBRC 15130 / NCIMB 12057 / USAM 9D)</name>
    <name type="common">Flexibacter canadensis</name>
    <dbReference type="NCBI Taxonomy" id="929556"/>
    <lineage>
        <taxon>Bacteria</taxon>
        <taxon>Pseudomonadati</taxon>
        <taxon>Bacteroidota</taxon>
        <taxon>Sphingobacteriia</taxon>
        <taxon>Sphingobacteriales</taxon>
        <taxon>Sphingobacteriaceae</taxon>
        <taxon>Solitalea</taxon>
    </lineage>
</organism>
<dbReference type="STRING" id="929556.Solca_2614"/>
<evidence type="ECO:0000256" key="1">
    <source>
        <dbReference type="SAM" id="Phobius"/>
    </source>
</evidence>
<keyword evidence="3" id="KW-1185">Reference proteome</keyword>
<keyword evidence="1" id="KW-0472">Membrane</keyword>
<accession>H8KUU8</accession>
<name>H8KUU8_SOLCM</name>
<dbReference type="Proteomes" id="UP000007590">
    <property type="component" value="Chromosome"/>
</dbReference>
<reference evidence="2" key="1">
    <citation type="submission" date="2012-02" db="EMBL/GenBank/DDBJ databases">
        <title>The complete genome of Solitalea canadensis DSM 3403.</title>
        <authorList>
            <consortium name="US DOE Joint Genome Institute (JGI-PGF)"/>
            <person name="Lucas S."/>
            <person name="Copeland A."/>
            <person name="Lapidus A."/>
            <person name="Glavina del Rio T."/>
            <person name="Dalin E."/>
            <person name="Tice H."/>
            <person name="Bruce D."/>
            <person name="Goodwin L."/>
            <person name="Pitluck S."/>
            <person name="Peters L."/>
            <person name="Ovchinnikova G."/>
            <person name="Lu M."/>
            <person name="Kyrpides N."/>
            <person name="Mavromatis K."/>
            <person name="Ivanova N."/>
            <person name="Brettin T."/>
            <person name="Detter J.C."/>
            <person name="Han C."/>
            <person name="Larimer F."/>
            <person name="Land M."/>
            <person name="Hauser L."/>
            <person name="Markowitz V."/>
            <person name="Cheng J.-F."/>
            <person name="Hugenholtz P."/>
            <person name="Woyke T."/>
            <person name="Wu D."/>
            <person name="Spring S."/>
            <person name="Schroeder M."/>
            <person name="Kopitz M."/>
            <person name="Brambilla E."/>
            <person name="Klenk H.-P."/>
            <person name="Eisen J.A."/>
        </authorList>
    </citation>
    <scope>NUCLEOTIDE SEQUENCE</scope>
    <source>
        <strain evidence="2">DSM 3403</strain>
    </source>
</reference>
<keyword evidence="1" id="KW-1133">Transmembrane helix</keyword>
<evidence type="ECO:0000313" key="3">
    <source>
        <dbReference type="Proteomes" id="UP000007590"/>
    </source>
</evidence>
<proteinExistence type="predicted"/>
<dbReference type="KEGG" id="scn:Solca_2614"/>
<dbReference type="EMBL" id="CP003349">
    <property type="protein sequence ID" value="AFD07648.1"/>
    <property type="molecule type" value="Genomic_DNA"/>
</dbReference>
<dbReference type="HOGENOM" id="CLU_3140753_0_0_10"/>
<keyword evidence="1" id="KW-0812">Transmembrane</keyword>
<protein>
    <submittedName>
        <fullName evidence="2">Uncharacterized protein</fullName>
    </submittedName>
</protein>
<gene>
    <name evidence="2" type="ordered locus">Solca_2614</name>
</gene>
<dbReference type="AlphaFoldDB" id="H8KUU8"/>
<sequence length="49" mass="5888">MYFPFVRKFVVYVACLLMLISNLYNNLKNKRMNLVFIFRIKALSVKSIK</sequence>